<evidence type="ECO:0000313" key="2">
    <source>
        <dbReference type="EMBL" id="XBS66821.1"/>
    </source>
</evidence>
<feature type="transmembrane region" description="Helical" evidence="1">
    <location>
        <begin position="80"/>
        <end position="102"/>
    </location>
</feature>
<dbReference type="AlphaFoldDB" id="A0AAU7Q1D2"/>
<keyword evidence="1" id="KW-1133">Transmembrane helix</keyword>
<keyword evidence="1" id="KW-0472">Membrane</keyword>
<gene>
    <name evidence="2" type="ORF">ABLO99_06405</name>
</gene>
<evidence type="ECO:0000256" key="1">
    <source>
        <dbReference type="SAM" id="Phobius"/>
    </source>
</evidence>
<proteinExistence type="predicted"/>
<reference evidence="2" key="1">
    <citation type="submission" date="2024-06" db="EMBL/GenBank/DDBJ databases">
        <authorList>
            <person name="Dussert Y."/>
            <person name="Peccoud J."/>
            <person name="Pigeault R."/>
        </authorList>
    </citation>
    <scope>NUCLEOTIDE SEQUENCE</scope>
    <source>
        <strain evidence="2">WArc</strain>
    </source>
</reference>
<protein>
    <submittedName>
        <fullName evidence="2">Uncharacterized protein</fullName>
    </submittedName>
</protein>
<name>A0AAU7Q1D2_9RICK</name>
<accession>A0AAU7Q1D2</accession>
<sequence>MCNLFGQYLECTSKILYKFGKLNDEEKQQDSDLAAEKLKIVEEISQKSKSKQNARRAYYALGSGAVIGAAIGIPCRSLTPVVAVAVFIAATVVGALVGYGIGKFCEKVSEEKQNDPDMSMCTAIKNVLTPECLKSQSQVHP</sequence>
<feature type="transmembrane region" description="Helical" evidence="1">
    <location>
        <begin position="57"/>
        <end position="74"/>
    </location>
</feature>
<keyword evidence="1" id="KW-0812">Transmembrane</keyword>
<dbReference type="EMBL" id="CP157942">
    <property type="protein sequence ID" value="XBS66821.1"/>
    <property type="molecule type" value="Genomic_DNA"/>
</dbReference>
<dbReference type="RefSeq" id="WP_349967291.1">
    <property type="nucleotide sequence ID" value="NZ_CP157942.1"/>
</dbReference>
<organism evidence="2">
    <name type="scientific">Wolbachia endosymbiont of Armadillidium arcangelii</name>
    <dbReference type="NCBI Taxonomy" id="3158571"/>
    <lineage>
        <taxon>Bacteria</taxon>
        <taxon>Pseudomonadati</taxon>
        <taxon>Pseudomonadota</taxon>
        <taxon>Alphaproteobacteria</taxon>
        <taxon>Rickettsiales</taxon>
        <taxon>Anaplasmataceae</taxon>
        <taxon>Wolbachieae</taxon>
        <taxon>Wolbachia</taxon>
    </lineage>
</organism>